<sequence length="695" mass="78031">MFITLPPIYALADYAGPYFGLPYSKEGHIIAKPGCIFRCGGADISYPFGMKDPKCYGGKWFEVECRETSDGQKPFVKSLNLELIVVGLNWVYIKNPIFHWNCPGRRGTPEVINLRGSPFVYSQELNKFVAVGCNNLAFLQSNGSTVACCASMCDGNEEVKHNFNLVREDGCSGRYCCETSLPKYLSEYNASFQHFNTENNNTVSEPCTYAFIAYQHWYAFDLNNTDYTNVILEWDILDSTLDNSTHQHLSESEYVTCNRSNVGSLQNTSSSWRCHCSEGFHGNPYVPGGCTAIPGYYNHSQAKKWAIVGVSSSLGSIIFLLGLWLLYKVARKRVIEKRKQKFFKKNGGLLLQQRMSSNEANVNKGILFSLDDLEKATDNFNMDRVLGKGGQGTVYKGMLVDGRIVAVKKFKVEGNIEEFINEFVILSQINNRNVVKLLGCCLETEIPLLVYEFIPNGNLFEYLHDQTKELLPMTWEMCLRIATEIAGALFYLHSVASKPIYHRDIKSTNILLDDKYRAKIADFGTSRVISIEATHLTTVVQGTFGYLDPEYFHTSQFTEKSDVYSFGVVLAELLTGQKPISPARSGECKSLASYFVECLEEDNLFDIIDKRVAKEAEKGQIIAVANLANRCLELNGKKRPTMKEITLELEGIHGLVRKCNAEKKGDEVELAEVGILGMDILRQSHGTQKVVPMVQ</sequence>
<reference evidence="17" key="1">
    <citation type="journal article" date="2014" name="Nat. Commun.">
        <title>Genome sequence of mungbean and insights into evolution within Vigna species.</title>
        <authorList>
            <person name="Kang Y.J."/>
            <person name="Kim S.K."/>
            <person name="Kim M.Y."/>
            <person name="Lestari P."/>
            <person name="Kim K.H."/>
            <person name="Ha B.K."/>
            <person name="Jun T.H."/>
            <person name="Hwang W.J."/>
            <person name="Lee T."/>
            <person name="Lee J."/>
            <person name="Shim S."/>
            <person name="Yoon M.Y."/>
            <person name="Jang Y.E."/>
            <person name="Han K.S."/>
            <person name="Taeprayoon P."/>
            <person name="Yoon N."/>
            <person name="Somta P."/>
            <person name="Tanya P."/>
            <person name="Kim K.S."/>
            <person name="Gwag J.G."/>
            <person name="Moon J.K."/>
            <person name="Lee Y.H."/>
            <person name="Park B.S."/>
            <person name="Bombarely A."/>
            <person name="Doyle J.J."/>
            <person name="Jackson S.A."/>
            <person name="Schafleitner R."/>
            <person name="Srinives P."/>
            <person name="Varshney R.K."/>
            <person name="Lee S.H."/>
        </authorList>
    </citation>
    <scope>NUCLEOTIDE SEQUENCE [LARGE SCALE GENOMIC DNA]</scope>
    <source>
        <strain evidence="17">cv. VC1973A</strain>
    </source>
</reference>
<accession>A0A3Q0FER8</accession>
<dbReference type="GeneID" id="106774851"/>
<organism evidence="17 18">
    <name type="scientific">Vigna radiata var. radiata</name>
    <name type="common">Mung bean</name>
    <name type="synonym">Phaseolus aureus</name>
    <dbReference type="NCBI Taxonomy" id="3916"/>
    <lineage>
        <taxon>Eukaryota</taxon>
        <taxon>Viridiplantae</taxon>
        <taxon>Streptophyta</taxon>
        <taxon>Embryophyta</taxon>
        <taxon>Tracheophyta</taxon>
        <taxon>Spermatophyta</taxon>
        <taxon>Magnoliopsida</taxon>
        <taxon>eudicotyledons</taxon>
        <taxon>Gunneridae</taxon>
        <taxon>Pentapetalae</taxon>
        <taxon>rosids</taxon>
        <taxon>fabids</taxon>
        <taxon>Fabales</taxon>
        <taxon>Fabaceae</taxon>
        <taxon>Papilionoideae</taxon>
        <taxon>50 kb inversion clade</taxon>
        <taxon>NPAAA clade</taxon>
        <taxon>indigoferoid/millettioid clade</taxon>
        <taxon>Phaseoleae</taxon>
        <taxon>Vigna</taxon>
    </lineage>
</organism>
<dbReference type="KEGG" id="vra:106774851"/>
<comment type="catalytic activity">
    <reaction evidence="13">
        <text>L-seryl-[protein] + ATP = O-phospho-L-seryl-[protein] + ADP + H(+)</text>
        <dbReference type="Rhea" id="RHEA:17989"/>
        <dbReference type="Rhea" id="RHEA-COMP:9863"/>
        <dbReference type="Rhea" id="RHEA-COMP:11604"/>
        <dbReference type="ChEBI" id="CHEBI:15378"/>
        <dbReference type="ChEBI" id="CHEBI:29999"/>
        <dbReference type="ChEBI" id="CHEBI:30616"/>
        <dbReference type="ChEBI" id="CHEBI:83421"/>
        <dbReference type="ChEBI" id="CHEBI:456216"/>
    </reaction>
</comment>
<dbReference type="PROSITE" id="PS50011">
    <property type="entry name" value="PROTEIN_KINASE_DOM"/>
    <property type="match status" value="1"/>
</dbReference>
<evidence type="ECO:0000256" key="7">
    <source>
        <dbReference type="ARBA" id="ARBA00022777"/>
    </source>
</evidence>
<protein>
    <submittedName>
        <fullName evidence="18">Wall-associated receptor kinase-like 10</fullName>
    </submittedName>
</protein>
<dbReference type="GO" id="GO:0007166">
    <property type="term" value="P:cell surface receptor signaling pathway"/>
    <property type="evidence" value="ECO:0007669"/>
    <property type="project" value="InterPro"/>
</dbReference>
<dbReference type="InterPro" id="IPR025287">
    <property type="entry name" value="WAK_GUB"/>
</dbReference>
<gene>
    <name evidence="18" type="primary">LOC106774851</name>
</gene>
<dbReference type="GO" id="GO:0004674">
    <property type="term" value="F:protein serine/threonine kinase activity"/>
    <property type="evidence" value="ECO:0007669"/>
    <property type="project" value="UniProtKB-KW"/>
</dbReference>
<dbReference type="InterPro" id="IPR008271">
    <property type="entry name" value="Ser/Thr_kinase_AS"/>
</dbReference>
<dbReference type="InterPro" id="IPR045274">
    <property type="entry name" value="WAK-like"/>
</dbReference>
<keyword evidence="7" id="KW-0418">Kinase</keyword>
<evidence type="ECO:0000256" key="8">
    <source>
        <dbReference type="ARBA" id="ARBA00022840"/>
    </source>
</evidence>
<evidence type="ECO:0000259" key="16">
    <source>
        <dbReference type="PROSITE" id="PS50011"/>
    </source>
</evidence>
<evidence type="ECO:0000256" key="3">
    <source>
        <dbReference type="ARBA" id="ARBA00022679"/>
    </source>
</evidence>
<evidence type="ECO:0000256" key="15">
    <source>
        <dbReference type="SAM" id="Phobius"/>
    </source>
</evidence>
<dbReference type="InterPro" id="IPR001245">
    <property type="entry name" value="Ser-Thr/Tyr_kinase_cat_dom"/>
</dbReference>
<evidence type="ECO:0000256" key="13">
    <source>
        <dbReference type="ARBA" id="ARBA00047558"/>
    </source>
</evidence>
<dbReference type="PROSITE" id="PS00108">
    <property type="entry name" value="PROTEIN_KINASE_ST"/>
    <property type="match status" value="1"/>
</dbReference>
<evidence type="ECO:0000256" key="1">
    <source>
        <dbReference type="ARBA" id="ARBA00004479"/>
    </source>
</evidence>
<dbReference type="FunFam" id="3.30.200.20:FF:000043">
    <property type="entry name" value="Wall-associated receptor kinase 2"/>
    <property type="match status" value="1"/>
</dbReference>
<dbReference type="RefSeq" id="XP_022642565.1">
    <property type="nucleotide sequence ID" value="XM_022786844.1"/>
</dbReference>
<keyword evidence="12" id="KW-0325">Glycoprotein</keyword>
<keyword evidence="17" id="KW-1185">Reference proteome</keyword>
<evidence type="ECO:0000256" key="12">
    <source>
        <dbReference type="ARBA" id="ARBA00023180"/>
    </source>
</evidence>
<keyword evidence="6" id="KW-0547">Nucleotide-binding</keyword>
<evidence type="ECO:0000256" key="14">
    <source>
        <dbReference type="ARBA" id="ARBA00047951"/>
    </source>
</evidence>
<dbReference type="PANTHER" id="PTHR27005">
    <property type="entry name" value="WALL-ASSOCIATED RECEPTOR KINASE-LIKE 21"/>
    <property type="match status" value="1"/>
</dbReference>
<dbReference type="Gene3D" id="3.30.200.20">
    <property type="entry name" value="Phosphorylase Kinase, domain 1"/>
    <property type="match status" value="1"/>
</dbReference>
<dbReference type="PANTHER" id="PTHR27005:SF526">
    <property type="entry name" value="WALL ASSOCIATED KINASE-LIKE PROTEIN"/>
    <property type="match status" value="1"/>
</dbReference>
<reference evidence="18" key="2">
    <citation type="submission" date="2025-08" db="UniProtKB">
        <authorList>
            <consortium name="RefSeq"/>
        </authorList>
    </citation>
    <scope>IDENTIFICATION</scope>
    <source>
        <tissue evidence="18">Leaf</tissue>
    </source>
</reference>
<dbReference type="GO" id="GO:0005524">
    <property type="term" value="F:ATP binding"/>
    <property type="evidence" value="ECO:0007669"/>
    <property type="project" value="UniProtKB-KW"/>
</dbReference>
<dbReference type="Proteomes" id="UP000087766">
    <property type="component" value="Chromosome 10"/>
</dbReference>
<name>A0A3Q0FER8_VIGRR</name>
<proteinExistence type="predicted"/>
<dbReference type="GO" id="GO:0030247">
    <property type="term" value="F:polysaccharide binding"/>
    <property type="evidence" value="ECO:0007669"/>
    <property type="project" value="InterPro"/>
</dbReference>
<dbReference type="InterPro" id="IPR011009">
    <property type="entry name" value="Kinase-like_dom_sf"/>
</dbReference>
<keyword evidence="5" id="KW-0732">Signal</keyword>
<evidence type="ECO:0000256" key="5">
    <source>
        <dbReference type="ARBA" id="ARBA00022729"/>
    </source>
</evidence>
<dbReference type="STRING" id="3916.A0A3Q0FER8"/>
<feature type="transmembrane region" description="Helical" evidence="15">
    <location>
        <begin position="305"/>
        <end position="327"/>
    </location>
</feature>
<keyword evidence="10 15" id="KW-0472">Membrane</keyword>
<evidence type="ECO:0000256" key="9">
    <source>
        <dbReference type="ARBA" id="ARBA00022989"/>
    </source>
</evidence>
<keyword evidence="4 15" id="KW-0812">Transmembrane</keyword>
<evidence type="ECO:0000256" key="6">
    <source>
        <dbReference type="ARBA" id="ARBA00022741"/>
    </source>
</evidence>
<dbReference type="SUPFAM" id="SSF56112">
    <property type="entry name" value="Protein kinase-like (PK-like)"/>
    <property type="match status" value="1"/>
</dbReference>
<dbReference type="CDD" id="cd14066">
    <property type="entry name" value="STKc_IRAK"/>
    <property type="match status" value="1"/>
</dbReference>
<dbReference type="AlphaFoldDB" id="A0A3Q0FER8"/>
<keyword evidence="11" id="KW-1015">Disulfide bond</keyword>
<dbReference type="Gene3D" id="1.10.510.10">
    <property type="entry name" value="Transferase(Phosphotransferase) domain 1"/>
    <property type="match status" value="1"/>
</dbReference>
<keyword evidence="9 15" id="KW-1133">Transmembrane helix</keyword>
<dbReference type="OrthoDB" id="4062651at2759"/>
<comment type="catalytic activity">
    <reaction evidence="14">
        <text>L-threonyl-[protein] + ATP = O-phospho-L-threonyl-[protein] + ADP + H(+)</text>
        <dbReference type="Rhea" id="RHEA:46608"/>
        <dbReference type="Rhea" id="RHEA-COMP:11060"/>
        <dbReference type="Rhea" id="RHEA-COMP:11605"/>
        <dbReference type="ChEBI" id="CHEBI:15378"/>
        <dbReference type="ChEBI" id="CHEBI:30013"/>
        <dbReference type="ChEBI" id="CHEBI:30616"/>
        <dbReference type="ChEBI" id="CHEBI:61977"/>
        <dbReference type="ChEBI" id="CHEBI:456216"/>
    </reaction>
</comment>
<evidence type="ECO:0000256" key="11">
    <source>
        <dbReference type="ARBA" id="ARBA00023157"/>
    </source>
</evidence>
<evidence type="ECO:0000256" key="10">
    <source>
        <dbReference type="ARBA" id="ARBA00023136"/>
    </source>
</evidence>
<keyword evidence="2" id="KW-0723">Serine/threonine-protein kinase</keyword>
<dbReference type="Pfam" id="PF07714">
    <property type="entry name" value="PK_Tyr_Ser-Thr"/>
    <property type="match status" value="1"/>
</dbReference>
<dbReference type="InterPro" id="IPR000719">
    <property type="entry name" value="Prot_kinase_dom"/>
</dbReference>
<dbReference type="GO" id="GO:0005886">
    <property type="term" value="C:plasma membrane"/>
    <property type="evidence" value="ECO:0007669"/>
    <property type="project" value="TreeGrafter"/>
</dbReference>
<evidence type="ECO:0000256" key="4">
    <source>
        <dbReference type="ARBA" id="ARBA00022692"/>
    </source>
</evidence>
<dbReference type="SMART" id="SM00220">
    <property type="entry name" value="S_TKc"/>
    <property type="match status" value="1"/>
</dbReference>
<feature type="domain" description="Protein kinase" evidence="16">
    <location>
        <begin position="380"/>
        <end position="656"/>
    </location>
</feature>
<evidence type="ECO:0000313" key="18">
    <source>
        <dbReference type="RefSeq" id="XP_022642565.1"/>
    </source>
</evidence>
<keyword evidence="8" id="KW-0067">ATP-binding</keyword>
<keyword evidence="3" id="KW-0808">Transferase</keyword>
<evidence type="ECO:0000256" key="2">
    <source>
        <dbReference type="ARBA" id="ARBA00022527"/>
    </source>
</evidence>
<dbReference type="Pfam" id="PF13947">
    <property type="entry name" value="GUB_WAK_bind"/>
    <property type="match status" value="1"/>
</dbReference>
<evidence type="ECO:0000313" key="17">
    <source>
        <dbReference type="Proteomes" id="UP000087766"/>
    </source>
</evidence>
<comment type="subcellular location">
    <subcellularLocation>
        <location evidence="1">Membrane</location>
        <topology evidence="1">Single-pass type I membrane protein</topology>
    </subcellularLocation>
</comment>
<dbReference type="FunFam" id="1.10.510.10:FF:000084">
    <property type="entry name" value="Wall-associated receptor kinase 2"/>
    <property type="match status" value="1"/>
</dbReference>